<dbReference type="EMBL" id="CP136051">
    <property type="protein sequence ID" value="WOK04220.1"/>
    <property type="molecule type" value="Genomic_DNA"/>
</dbReference>
<evidence type="ECO:0000313" key="3">
    <source>
        <dbReference type="Proteomes" id="UP001302349"/>
    </source>
</evidence>
<organism evidence="2 3">
    <name type="scientific">Imperialibacter roseus</name>
    <dbReference type="NCBI Taxonomy" id="1324217"/>
    <lineage>
        <taxon>Bacteria</taxon>
        <taxon>Pseudomonadati</taxon>
        <taxon>Bacteroidota</taxon>
        <taxon>Cytophagia</taxon>
        <taxon>Cytophagales</taxon>
        <taxon>Flammeovirgaceae</taxon>
        <taxon>Imperialibacter</taxon>
    </lineage>
</organism>
<sequence>MKLLFDQNISFRLVKKLVDYFPACRHVSDCGLTDMEDSDIWAYSKEHGFTIVTFDADFYDISVINSHPPKVIWIRTGNLSTNQIAQLLINNYSTIDNFLLQEAYREMACLELEAYNNH</sequence>
<dbReference type="InterPro" id="IPR041049">
    <property type="entry name" value="DUF5615"/>
</dbReference>
<accession>A0ABZ0IIT8</accession>
<keyword evidence="3" id="KW-1185">Reference proteome</keyword>
<proteinExistence type="predicted"/>
<dbReference type="RefSeq" id="WP_317487035.1">
    <property type="nucleotide sequence ID" value="NZ_CP136051.1"/>
</dbReference>
<name>A0ABZ0IIT8_9BACT</name>
<evidence type="ECO:0000259" key="1">
    <source>
        <dbReference type="Pfam" id="PF18480"/>
    </source>
</evidence>
<evidence type="ECO:0000313" key="2">
    <source>
        <dbReference type="EMBL" id="WOK04220.1"/>
    </source>
</evidence>
<dbReference type="Pfam" id="PF18480">
    <property type="entry name" value="DUF5615"/>
    <property type="match status" value="1"/>
</dbReference>
<dbReference type="Proteomes" id="UP001302349">
    <property type="component" value="Chromosome"/>
</dbReference>
<feature type="domain" description="DUF5615" evidence="1">
    <location>
        <begin position="1"/>
        <end position="104"/>
    </location>
</feature>
<gene>
    <name evidence="2" type="ORF">RT717_14160</name>
</gene>
<reference evidence="2 3" key="1">
    <citation type="journal article" date="2023" name="Microbiol. Resour. Announc.">
        <title>Complete Genome Sequence of Imperialibacter roseus strain P4T.</title>
        <authorList>
            <person name="Tizabi D.R."/>
            <person name="Bachvaroff T."/>
            <person name="Hill R.T."/>
        </authorList>
    </citation>
    <scope>NUCLEOTIDE SEQUENCE [LARGE SCALE GENOMIC DNA]</scope>
    <source>
        <strain evidence="2 3">P4T</strain>
    </source>
</reference>
<protein>
    <submittedName>
        <fullName evidence="2">DUF5615 family PIN-like protein</fullName>
    </submittedName>
</protein>